<proteinExistence type="predicted"/>
<feature type="transmembrane region" description="Helical" evidence="2">
    <location>
        <begin position="20"/>
        <end position="39"/>
    </location>
</feature>
<keyword evidence="6" id="KW-1185">Reference proteome</keyword>
<dbReference type="GeneID" id="93652805"/>
<evidence type="ECO:0000256" key="2">
    <source>
        <dbReference type="SAM" id="Phobius"/>
    </source>
</evidence>
<dbReference type="EMBL" id="JAEOAQ010000005">
    <property type="protein sequence ID" value="KAG5418648.1"/>
    <property type="molecule type" value="Genomic_DNA"/>
</dbReference>
<evidence type="ECO:0000313" key="6">
    <source>
        <dbReference type="Proteomes" id="UP000669133"/>
    </source>
</evidence>
<keyword evidence="2" id="KW-0472">Membrane</keyword>
<organism evidence="5 6">
    <name type="scientific">Candida metapsilosis</name>
    <dbReference type="NCBI Taxonomy" id="273372"/>
    <lineage>
        <taxon>Eukaryota</taxon>
        <taxon>Fungi</taxon>
        <taxon>Dikarya</taxon>
        <taxon>Ascomycota</taxon>
        <taxon>Saccharomycotina</taxon>
        <taxon>Pichiomycetes</taxon>
        <taxon>Debaryomycetaceae</taxon>
        <taxon>Candida/Lodderomyces clade</taxon>
        <taxon>Candida</taxon>
    </lineage>
</organism>
<accession>A0A8H7ZB80</accession>
<feature type="transmembrane region" description="Helical" evidence="2">
    <location>
        <begin position="44"/>
        <end position="61"/>
    </location>
</feature>
<sequence>MAFDSQFIAVTSNSNYSVSFWIYFVDWILSLVLGLAFIFYFHKLLGFLVSLVCKLVLWNVYSISVHIDAFKLSPLGGRLFIKNLTIVTADTTISILNVTFTWRYWISSLTRLSGFYWDTDSETGGVSQRQNDKSPCRFIVVVEGMEIFTYNKTDAYDNIMDILNGKKAGEKDPLKKDQKRKTGRSKEREKESSSSSADYDVHGQSDEKDSNDTQSVLPDTTSIRSKRTIPFLLQILPIDFRIKKGAFVVGNVTTPSVLVASFKYGRGLLDISKAPNPADNYRLLHDFQLDDFQIWIRPNIGYEKYRYGKEDHEKEHSARGKMETLRDIKSYKLWYKFLVASKRIGRKVQEKVFRKQPLRDYSLNERFDWKGLRRYVGDSEEPVITALLTSDEQYAKYSLILDSSSTKFVYFYDSQGIQVPTATFSEGKAPEMGLEIEISFGTIHYGPWADRQRIPLQNMLFPSLARDSQPTTAFLKTGVKRDYEGFQVTFIVKDELVVRIPTREASKDKEFLKQNPNPQPFQKATRPFGWLEIKVAEGSNVGSFTSFVSNSEKGFPNKLKVNLSNPEIRTSVNHDVLLSADSHEINADIAFPLEWNGRCNWSFNQVSLNPRLFLLREHVFLLSDLFTDFASGEPQPYEYFRPFLYKINWKLVNYELYLNVNDSNIINNPLDFNSNKYLSFQGEELSINLALPLNGASTKKTTVSYSLETPHFDLILDTPPWHTVNAFLKGSNVVGKSGNFSIQGDYTFYSAVEVNTANCIEINCVADDLSLKFYGFVIRYLFTVKDNYFGEHVHFKTFEEYNYGSMSSESLRETQSQNGSATEDKDYWKMIKTENDVDVLVKFQVRSGLMFLPRNLYTCSSHVALHFDTLDVDMRFCNYYMDMQVDFGPISGVMHTEDVEPPDLMDVSSYVDKYLSDTVDMQVDGFTVHTHRMFGAPPEEITFWCKWDFCFGEWVIDSNPYFLQYLISGLLNFGVGFKDEANALEDLFPPAFDAANFSIRFKKFVVKLNPDDNSFVELVLDDILLSMNDVPNMRYSSKLVVSVPEILAKVVEKDDLTNERIVAAVSTSLVFTNICQKPDMTGLRDARQFHVRDGDAPFHRAPFLLFENFRDGFYRRNRGCLLTSMSLPKVHVPLTEATMDRWVPNEQASSVSSSGSSFTTSSELSDMEMPTVNYYDEDFCPTYSVDPDTEYDNLIVEIGDIKSFVSPSSISVVYKVAQALEDFDLESVMDQVGSATIKVLQNLMSSSKEVKNVRMVNHDIVLHIGEHSLEKVEDLEAVYQDESSIAVRTSNLSLVLSSKTELTTKSGQIELEESMTAAYHLGFLSLSFSQMKKHKSALVLNLQDIEGWLSKSKENIDGSTSYDYLDGDFDVEQAKWLVDFLKHFGESFKQELTVFEQLQSKRETHANLVHALTVASLDYSIDNDPDVLTRPAYFLRLKSEHIRFFDGWKVVARLQHILRTLPKSWNDKVSAKFKAHAYELPKDAFEQVLETFSGWRSWEANQQQRLYMFKQIFGKEIQPVTRKSTNFEFTGISTTFKSGDRKYPTFVNLDELELSFRSAFNDTTGEVFDVTEIVVKLSNYESVITKEIFELVKKLDLKSHVKDVPTKEPTTGGTDTPPTPNSTDYHKKSTNIVVDVKAFEQTISLLSVSVGIRLDGFVSHIDTNHVSKGSLYAIGVNEIEMRSSVDSRNILTQNFSDSHLLFAQSDTALHVDVELDTSKTLLFDKNDDVESILRTVLENDYAFVMELVESTPQGPKVESTQRKSVTAFSASMKMNQVVWNIGVLHPLNFSGAILNSSLNASKMSDVTSAKLKVDKFRSNLLMDRRNILELHTSDLMALISFCESENVSALTSNVNLGYFKALIPDVNSGITFATKDKILIEQRLENITKLLKNLSPGEKPPSKKDGPSLAFKLKFRNDYFEVSAIVKRASVSLGLEGATLNLSNISPTQLSNGSFTNKQVQLYGDISFPAIRLTLLEKGIPIGLSNILAFGISVKLFNDTDTPGNRQNLQVESRFFRVCLSEPVVLSIIKIIDEVTKQLPESKEMVKASPDPAEAQRNTFESWVYTKFSAFQFLFYDFCVGWLFNDESKENPGIIVGAEKFFAATEESLGKFTLMGSYVSIANGNQSTDFYSTESEQVRLNRAFLPMLQLIFIIEKQSKASKHLRMTLRGDEVDVKFLSTSVGNTIQKSATQASRVQKILERRATKPPIEEKTEKPDKQAGAYTSFQSIEFSSTFAGSNVSIFKLEDDEQDNTPSLYLHAPAFTTSIKFTKMVDAKSQVMGEFVISQSENVLYPKCVPVFLDLANSTKDLMRSPKEDKEKSDDNSNNTNFIESLLQEMDIHFGLRIEKQFLTLSCEPTAKVAAIVGLESIHVQLNTDQGSNSSFTTSLSVDWVSASLQHIYSREISASMKVEKALLSTNFTFGEKSQNVTSGCMTEVNGFINVKQYQDVDLFKDIWFPKKLFRLYAAKDLSQEEKRQSVSELAQEKSISSKFKEVSTTYAFPWIVLFVANVINLEVDFGQSLGVSNLTLENFWAVSKKSLDWSQDLKAGVSAIRLSSEGRLSGFLTVSDINLHTAISWKLKDDVTLDVPLILLSGGVNKLVAKISFDYNVVAIANVECFSMDIYNRKGAVTMAKDHLFVTTKFNVAELYITSLTASNFVDISNTISRMIQDNRRSYKETLRDSSKDDPLNSNMPQKQFLTDALLKTIKKLQTKIHVSAGKILVHVYPSSMDNSKVLVVNLDESLIKFSQNEYSQGVANNMDVKFNDLKVSLSTVPSADEAFVEKCTVDEFVQVAHKAKGGSIFVFPSFKISMRTYQQDGTNVIEFYYQSTFSGTVDIRWNLGSVNFIREMYSIHSNALASRMEYRHRMRSLDDIENSKSILKQQLNDEDPTKDIDDAIQERLEKAETMSKFRYVPLAPPIIEAPQLKELGNATPPLEWFGLHRDKFPNFTHELVIVNLQKLVHEIEVRYSKTLGKA</sequence>
<evidence type="ECO:0000256" key="1">
    <source>
        <dbReference type="SAM" id="MobiDB-lite"/>
    </source>
</evidence>
<evidence type="ECO:0000259" key="3">
    <source>
        <dbReference type="Pfam" id="PF21678"/>
    </source>
</evidence>
<dbReference type="Proteomes" id="UP000669133">
    <property type="component" value="Unassembled WGS sequence"/>
</dbReference>
<name>A0A8H7ZB80_9ASCO</name>
<dbReference type="RefSeq" id="XP_067547764.1">
    <property type="nucleotide sequence ID" value="XM_067693221.1"/>
</dbReference>
<dbReference type="Pfam" id="PF25038">
    <property type="entry name" value="Csf1_C"/>
    <property type="match status" value="1"/>
</dbReference>
<feature type="compositionally biased region" description="Basic and acidic residues" evidence="1">
    <location>
        <begin position="199"/>
        <end position="211"/>
    </location>
</feature>
<feature type="region of interest" description="Disordered" evidence="1">
    <location>
        <begin position="170"/>
        <end position="219"/>
    </location>
</feature>
<dbReference type="OrthoDB" id="10051416at2759"/>
<feature type="compositionally biased region" description="Low complexity" evidence="1">
    <location>
        <begin position="1607"/>
        <end position="1616"/>
    </location>
</feature>
<dbReference type="InterPro" id="IPR029636">
    <property type="entry name" value="Csf1"/>
</dbReference>
<comment type="caution">
    <text evidence="5">The sequence shown here is derived from an EMBL/GenBank/DDBJ whole genome shotgun (WGS) entry which is preliminary data.</text>
</comment>
<feature type="domain" description="Csf1 N-terminal" evidence="3">
    <location>
        <begin position="36"/>
        <end position="1517"/>
    </location>
</feature>
<dbReference type="PANTHER" id="PTHR32085">
    <property type="entry name" value="PROTEIN CSF1"/>
    <property type="match status" value="1"/>
</dbReference>
<keyword evidence="2" id="KW-0812">Transmembrane</keyword>
<dbReference type="GO" id="GO:0006113">
    <property type="term" value="P:fermentation"/>
    <property type="evidence" value="ECO:0007669"/>
    <property type="project" value="InterPro"/>
</dbReference>
<gene>
    <name evidence="5" type="ORF">I9W82_004176</name>
</gene>
<evidence type="ECO:0000313" key="5">
    <source>
        <dbReference type="EMBL" id="KAG5418648.1"/>
    </source>
</evidence>
<reference evidence="5 6" key="1">
    <citation type="submission" date="2020-12" db="EMBL/GenBank/DDBJ databases">
        <title>Effect of drift, selection, and recombination on the evolution of hybrid genomes in Candida yeast pathogens.</title>
        <authorList>
            <person name="Mixao V."/>
            <person name="Ksiezopolska E."/>
            <person name="Saus E."/>
            <person name="Boekhout T."/>
            <person name="Gacser A."/>
            <person name="Gabaldon T."/>
        </authorList>
    </citation>
    <scope>NUCLEOTIDE SEQUENCE [LARGE SCALE GENOMIC DNA]</scope>
    <source>
        <strain evidence="5 6">BP57</strain>
    </source>
</reference>
<dbReference type="PANTHER" id="PTHR32085:SF3">
    <property type="entry name" value="PROTEIN CSF1"/>
    <property type="match status" value="1"/>
</dbReference>
<dbReference type="Pfam" id="PF21678">
    <property type="entry name" value="Csf1_N"/>
    <property type="match status" value="1"/>
</dbReference>
<dbReference type="InterPro" id="IPR056779">
    <property type="entry name" value="Csf1_C"/>
</dbReference>
<dbReference type="InterPro" id="IPR048636">
    <property type="entry name" value="Csf1_N"/>
</dbReference>
<feature type="domain" description="Csf1 C-terminal region" evidence="4">
    <location>
        <begin position="1948"/>
        <end position="2976"/>
    </location>
</feature>
<protein>
    <submittedName>
        <fullName evidence="5">CSF1</fullName>
    </submittedName>
</protein>
<feature type="region of interest" description="Disordered" evidence="1">
    <location>
        <begin position="1603"/>
        <end position="1626"/>
    </location>
</feature>
<keyword evidence="2" id="KW-1133">Transmembrane helix</keyword>
<dbReference type="GO" id="GO:0016020">
    <property type="term" value="C:membrane"/>
    <property type="evidence" value="ECO:0007669"/>
    <property type="project" value="InterPro"/>
</dbReference>
<evidence type="ECO:0000259" key="4">
    <source>
        <dbReference type="Pfam" id="PF25038"/>
    </source>
</evidence>